<evidence type="ECO:0000256" key="1">
    <source>
        <dbReference type="SAM" id="MobiDB-lite"/>
    </source>
</evidence>
<proteinExistence type="predicted"/>
<keyword evidence="4" id="KW-1185">Reference proteome</keyword>
<accession>A0A1E4RQM2</accession>
<dbReference type="OrthoDB" id="4073891at2759"/>
<gene>
    <name evidence="3" type="ORF">HYPBUDRAFT_3538</name>
</gene>
<feature type="transmembrane region" description="Helical" evidence="2">
    <location>
        <begin position="393"/>
        <end position="413"/>
    </location>
</feature>
<keyword evidence="2" id="KW-0812">Transmembrane</keyword>
<evidence type="ECO:0000313" key="3">
    <source>
        <dbReference type="EMBL" id="ODV69572.1"/>
    </source>
</evidence>
<dbReference type="GeneID" id="30997904"/>
<feature type="region of interest" description="Disordered" evidence="1">
    <location>
        <begin position="14"/>
        <end position="35"/>
    </location>
</feature>
<feature type="transmembrane region" description="Helical" evidence="2">
    <location>
        <begin position="304"/>
        <end position="324"/>
    </location>
</feature>
<keyword evidence="2" id="KW-1133">Transmembrane helix</keyword>
<dbReference type="Proteomes" id="UP000095085">
    <property type="component" value="Unassembled WGS sequence"/>
</dbReference>
<reference evidence="4" key="1">
    <citation type="submission" date="2016-05" db="EMBL/GenBank/DDBJ databases">
        <title>Comparative genomics of biotechnologically important yeasts.</title>
        <authorList>
            <consortium name="DOE Joint Genome Institute"/>
            <person name="Riley R."/>
            <person name="Haridas S."/>
            <person name="Wolfe K.H."/>
            <person name="Lopes M.R."/>
            <person name="Hittinger C.T."/>
            <person name="Goker M."/>
            <person name="Salamov A."/>
            <person name="Wisecaver J."/>
            <person name="Long T.M."/>
            <person name="Aerts A.L."/>
            <person name="Barry K."/>
            <person name="Choi C."/>
            <person name="Clum A."/>
            <person name="Coughlan A.Y."/>
            <person name="Deshpande S."/>
            <person name="Douglass A.P."/>
            <person name="Hanson S.J."/>
            <person name="Klenk H.-P."/>
            <person name="Labutti K."/>
            <person name="Lapidus A."/>
            <person name="Lindquist E."/>
            <person name="Lipzen A."/>
            <person name="Meier-Kolthoff J.P."/>
            <person name="Ohm R.A."/>
            <person name="Otillar R.P."/>
            <person name="Pangilinan J."/>
            <person name="Peng Y."/>
            <person name="Rokas A."/>
            <person name="Rosa C.A."/>
            <person name="Scheuner C."/>
            <person name="Sibirny A.A."/>
            <person name="Slot J.C."/>
            <person name="Stielow J.B."/>
            <person name="Sun H."/>
            <person name="Kurtzman C.P."/>
            <person name="Blackwell M."/>
            <person name="Grigoriev I.V."/>
            <person name="Jeffries T.W."/>
        </authorList>
    </citation>
    <scope>NUCLEOTIDE SEQUENCE [LARGE SCALE GENOMIC DNA]</scope>
    <source>
        <strain evidence="4">NRRL Y-1933</strain>
    </source>
</reference>
<sequence length="416" mass="46945">MLFENRIHLDTDTFEESDSDYDRSSSSIARSTPYPKDEKDILKNIDYSGRSFQDVELNQQTAYNFDEESKVPLSATSHEDMEELQEKEEMNHFKVPFFSKLTGGFTIILVFLIAVLSTDFGVSSSCQKDGLACVPQMTIKPTDDTLKAKLTLSTLREGLKMVSYLATDLGVSNDDLQSNVDYMNTIDTFSTNKLYKFNSNGFCRYNSDSKEQYCSNGHGLDIFSSLAADIGIQLGKVGGGSANDSQEMRDSMVSTYTNIVDLLDALYYTAINNETESNSLKMEQLNAAHHLKSIRSFGELMSKIPNYTISISIIAVILLVSLFFMERRRSIKGTKANNKIVSNVLYGGMFTILIVHLGILLGRNILQLRTFHSIDLFFKAYEIAKVEYGWGQLLLWLMVLCDLAAIFALFKIFRRR</sequence>
<feature type="transmembrane region" description="Helical" evidence="2">
    <location>
        <begin position="344"/>
        <end position="366"/>
    </location>
</feature>
<keyword evidence="2" id="KW-0472">Membrane</keyword>
<evidence type="ECO:0000256" key="2">
    <source>
        <dbReference type="SAM" id="Phobius"/>
    </source>
</evidence>
<name>A0A1E4RQM2_9ASCO</name>
<organism evidence="3 4">
    <name type="scientific">Hyphopichia burtonii NRRL Y-1933</name>
    <dbReference type="NCBI Taxonomy" id="984485"/>
    <lineage>
        <taxon>Eukaryota</taxon>
        <taxon>Fungi</taxon>
        <taxon>Dikarya</taxon>
        <taxon>Ascomycota</taxon>
        <taxon>Saccharomycotina</taxon>
        <taxon>Pichiomycetes</taxon>
        <taxon>Debaryomycetaceae</taxon>
        <taxon>Hyphopichia</taxon>
    </lineage>
</organism>
<dbReference type="AlphaFoldDB" id="A0A1E4RQM2"/>
<protein>
    <submittedName>
        <fullName evidence="3">Uncharacterized protein</fullName>
    </submittedName>
</protein>
<dbReference type="RefSeq" id="XP_020078639.1">
    <property type="nucleotide sequence ID" value="XM_020223355.1"/>
</dbReference>
<dbReference type="EMBL" id="KV454538">
    <property type="protein sequence ID" value="ODV69572.1"/>
    <property type="molecule type" value="Genomic_DNA"/>
</dbReference>
<evidence type="ECO:0000313" key="4">
    <source>
        <dbReference type="Proteomes" id="UP000095085"/>
    </source>
</evidence>